<evidence type="ECO:0000313" key="2">
    <source>
        <dbReference type="Proteomes" id="UP000001975"/>
    </source>
</evidence>
<reference evidence="1 2" key="1">
    <citation type="journal article" date="2006" name="BMC Genomics">
        <title>The genome of the square archaeon Haloquadratum walsbyi: life at the limits of water activity.</title>
        <authorList>
            <person name="Bolhuis H.H."/>
            <person name="Palm P.P."/>
            <person name="Wende A.W."/>
            <person name="Falb M.M."/>
            <person name="Rampp M.M."/>
            <person name="Rodriguez-Valera F.F."/>
            <person name="Pfeiffer F.F."/>
            <person name="Oesterhelt D.D."/>
        </authorList>
    </citation>
    <scope>NUCLEOTIDE SEQUENCE [LARGE SCALE GENOMIC DNA]</scope>
    <source>
        <strain evidence="2">DSM 16790 / HBSQ001</strain>
    </source>
</reference>
<accession>J7SBM9</accession>
<protein>
    <submittedName>
        <fullName evidence="1">Uncharacterized protein</fullName>
    </submittedName>
</protein>
<dbReference type="RefSeq" id="WP_143704713.1">
    <property type="nucleotide sequence ID" value="NC_008212.1"/>
</dbReference>
<dbReference type="Proteomes" id="UP000001975">
    <property type="component" value="Chromosome"/>
</dbReference>
<dbReference type="KEGG" id="hwa:HQ_2079B"/>
<gene>
    <name evidence="1" type="ordered locus">HQ_2079B</name>
</gene>
<dbReference type="STRING" id="362976.HQ_2079B"/>
<name>J7SBM9_HALWD</name>
<dbReference type="HOGENOM" id="CLU_2911474_0_0_2"/>
<dbReference type="AlphaFoldDB" id="J7SBM9"/>
<dbReference type="EMBL" id="AM180088">
    <property type="protein sequence ID" value="CCL97828.1"/>
    <property type="molecule type" value="Genomic_DNA"/>
</dbReference>
<evidence type="ECO:0000313" key="1">
    <source>
        <dbReference type="EMBL" id="CCL97828.1"/>
    </source>
</evidence>
<organism evidence="1 2">
    <name type="scientific">Haloquadratum walsbyi (strain DSM 16790 / HBSQ001)</name>
    <dbReference type="NCBI Taxonomy" id="362976"/>
    <lineage>
        <taxon>Archaea</taxon>
        <taxon>Methanobacteriati</taxon>
        <taxon>Methanobacteriota</taxon>
        <taxon>Stenosarchaea group</taxon>
        <taxon>Halobacteria</taxon>
        <taxon>Halobacteriales</taxon>
        <taxon>Haloferacaceae</taxon>
        <taxon>Haloquadratum</taxon>
    </lineage>
</organism>
<dbReference type="GeneID" id="40917243"/>
<keyword evidence="2" id="KW-1185">Reference proteome</keyword>
<proteinExistence type="predicted"/>
<sequence>MDTDQVNKLITDEIEEIEDTSVKKFIKDVLAHERKHIDRERYEYKSKYKNYLQKYSPEEKND</sequence>